<dbReference type="Pfam" id="PF24764">
    <property type="entry name" value="rva_4"/>
    <property type="match status" value="1"/>
</dbReference>
<dbReference type="STRING" id="1353952.A0A165F217"/>
<dbReference type="PANTHER" id="PTHR46177:SF1">
    <property type="entry name" value="INTEGRASE CATALYTIC DOMAIN-CONTAINING PROTEIN"/>
    <property type="match status" value="1"/>
</dbReference>
<keyword evidence="3" id="KW-1185">Reference proteome</keyword>
<gene>
    <name evidence="2" type="ORF">CALCODRAFT_436403</name>
</gene>
<reference evidence="2 3" key="1">
    <citation type="journal article" date="2016" name="Mol. Biol. Evol.">
        <title>Comparative Genomics of Early-Diverging Mushroom-Forming Fungi Provides Insights into the Origins of Lignocellulose Decay Capabilities.</title>
        <authorList>
            <person name="Nagy L.G."/>
            <person name="Riley R."/>
            <person name="Tritt A."/>
            <person name="Adam C."/>
            <person name="Daum C."/>
            <person name="Floudas D."/>
            <person name="Sun H."/>
            <person name="Yadav J.S."/>
            <person name="Pangilinan J."/>
            <person name="Larsson K.H."/>
            <person name="Matsuura K."/>
            <person name="Barry K."/>
            <person name="Labutti K."/>
            <person name="Kuo R."/>
            <person name="Ohm R.A."/>
            <person name="Bhattacharya S.S."/>
            <person name="Shirouzu T."/>
            <person name="Yoshinaga Y."/>
            <person name="Martin F.M."/>
            <person name="Grigoriev I.V."/>
            <person name="Hibbett D.S."/>
        </authorList>
    </citation>
    <scope>NUCLEOTIDE SEQUENCE [LARGE SCALE GENOMIC DNA]</scope>
    <source>
        <strain evidence="2 3">HHB12733</strain>
    </source>
</reference>
<dbReference type="Proteomes" id="UP000076842">
    <property type="component" value="Unassembled WGS sequence"/>
</dbReference>
<dbReference type="InterPro" id="IPR058913">
    <property type="entry name" value="Integrase_dom_put"/>
</dbReference>
<evidence type="ECO:0000259" key="1">
    <source>
        <dbReference type="Pfam" id="PF24764"/>
    </source>
</evidence>
<sequence length="481" mass="55468">SAVPDAVLRPLVEKYYAYGYGDKKILHAITRQVDLLENEWTLSTKTIQRRRKEWGLPSVRQQRHTVETIGPWVEKVRVHTANRLGSKSLRDHLRHESILVSRDLLQQYQTLVDPIGNQQRRARRLKHHIHWSTGLHEVWSVDQHDKWKRFGLFLHVGVENFSNCVLWLKVWWTNSNPRLIASYYLEAAARQGGIPLLTQSDPGTENNGIANAQTTLRRQLDPSLMDTLQHQWMRGHSNIKPEIFWSKLRRQWSAGWEALFQEGLDNGLYDPSVAVQLLLFRWLAVPMLQHDLDRFACIHNISKPRKNSKKRMPAEIPAVLMDNPEQFGLFRDYKITISKEQLQQAAEEFAPPEHLVFQLVPEAFDESARWLYEALRRPLVNRASFWNLYLAMLEGLVTLPNAATVQQAALRNELQEATIQNERVDVLPGRALRGPAVIGAAGRGQPEVNAEEERTDGEVEEVQSALGDYDDLSVYTITQRM</sequence>
<feature type="non-terminal residue" evidence="2">
    <location>
        <position position="1"/>
    </location>
</feature>
<organism evidence="2 3">
    <name type="scientific">Calocera cornea HHB12733</name>
    <dbReference type="NCBI Taxonomy" id="1353952"/>
    <lineage>
        <taxon>Eukaryota</taxon>
        <taxon>Fungi</taxon>
        <taxon>Dikarya</taxon>
        <taxon>Basidiomycota</taxon>
        <taxon>Agaricomycotina</taxon>
        <taxon>Dacrymycetes</taxon>
        <taxon>Dacrymycetales</taxon>
        <taxon>Dacrymycetaceae</taxon>
        <taxon>Calocera</taxon>
    </lineage>
</organism>
<dbReference type="InParanoid" id="A0A165F217"/>
<evidence type="ECO:0000313" key="3">
    <source>
        <dbReference type="Proteomes" id="UP000076842"/>
    </source>
</evidence>
<name>A0A165F217_9BASI</name>
<feature type="domain" description="Integrase core" evidence="1">
    <location>
        <begin position="137"/>
        <end position="315"/>
    </location>
</feature>
<dbReference type="PANTHER" id="PTHR46177">
    <property type="entry name" value="INTEGRASE CATALYTIC DOMAIN-CONTAINING PROTEIN"/>
    <property type="match status" value="1"/>
</dbReference>
<dbReference type="OrthoDB" id="2993821at2759"/>
<proteinExistence type="predicted"/>
<protein>
    <recommendedName>
        <fullName evidence="1">Integrase core domain-containing protein</fullName>
    </recommendedName>
</protein>
<accession>A0A165F217</accession>
<evidence type="ECO:0000313" key="2">
    <source>
        <dbReference type="EMBL" id="KZT56026.1"/>
    </source>
</evidence>
<dbReference type="AlphaFoldDB" id="A0A165F217"/>
<dbReference type="EMBL" id="KV423985">
    <property type="protein sequence ID" value="KZT56026.1"/>
    <property type="molecule type" value="Genomic_DNA"/>
</dbReference>